<keyword evidence="9" id="KW-0482">Metalloprotease</keyword>
<evidence type="ECO:0000313" key="12">
    <source>
        <dbReference type="Proteomes" id="UP001164746"/>
    </source>
</evidence>
<dbReference type="InterPro" id="IPR038502">
    <property type="entry name" value="M1_LTA-4_hydro/amino_C_sf"/>
</dbReference>
<dbReference type="Pfam" id="PF09127">
    <property type="entry name" value="Leuk-A4-hydro_C"/>
    <property type="match status" value="1"/>
</dbReference>
<dbReference type="InterPro" id="IPR034015">
    <property type="entry name" value="M1_LTA4H"/>
</dbReference>
<comment type="similarity">
    <text evidence="3">Belongs to the peptidase M1 family.</text>
</comment>
<comment type="subcellular location">
    <subcellularLocation>
        <location evidence="2">Cytoplasm</location>
    </subcellularLocation>
</comment>
<evidence type="ECO:0000256" key="8">
    <source>
        <dbReference type="ARBA" id="ARBA00022833"/>
    </source>
</evidence>
<dbReference type="Gene3D" id="3.30.2010.30">
    <property type="match status" value="1"/>
</dbReference>
<dbReference type="Gene3D" id="1.25.40.320">
    <property type="entry name" value="Peptidase M1, leukotriene A4 hydrolase/aminopeptidase C-terminal domain"/>
    <property type="match status" value="1"/>
</dbReference>
<gene>
    <name evidence="11" type="ORF">MAR_011429</name>
</gene>
<dbReference type="InterPro" id="IPR049980">
    <property type="entry name" value="LTA4H_cat"/>
</dbReference>
<dbReference type="SUPFAM" id="SSF55486">
    <property type="entry name" value="Metalloproteases ('zincins'), catalytic domain"/>
    <property type="match status" value="1"/>
</dbReference>
<dbReference type="Proteomes" id="UP001164746">
    <property type="component" value="Chromosome 14"/>
</dbReference>
<dbReference type="InterPro" id="IPR015211">
    <property type="entry name" value="Peptidase_M1_C"/>
</dbReference>
<comment type="cofactor">
    <cofactor evidence="1">
        <name>Zn(2+)</name>
        <dbReference type="ChEBI" id="CHEBI:29105"/>
    </cofactor>
</comment>
<evidence type="ECO:0000256" key="5">
    <source>
        <dbReference type="ARBA" id="ARBA00022670"/>
    </source>
</evidence>
<evidence type="ECO:0000256" key="4">
    <source>
        <dbReference type="ARBA" id="ARBA00022490"/>
    </source>
</evidence>
<keyword evidence="8" id="KW-0862">Zinc</keyword>
<feature type="domain" description="Peptidase M1 leukotriene A4 hydrolase/aminopeptidase C-terminal" evidence="10">
    <location>
        <begin position="393"/>
        <end position="531"/>
    </location>
</feature>
<keyword evidence="7" id="KW-0378">Hydrolase</keyword>
<keyword evidence="12" id="KW-1185">Reference proteome</keyword>
<dbReference type="PRINTS" id="PR00756">
    <property type="entry name" value="ALADIPTASE"/>
</dbReference>
<keyword evidence="4" id="KW-0963">Cytoplasm</keyword>
<organism evidence="11 12">
    <name type="scientific">Mya arenaria</name>
    <name type="common">Soft-shell clam</name>
    <dbReference type="NCBI Taxonomy" id="6604"/>
    <lineage>
        <taxon>Eukaryota</taxon>
        <taxon>Metazoa</taxon>
        <taxon>Spiralia</taxon>
        <taxon>Lophotrochozoa</taxon>
        <taxon>Mollusca</taxon>
        <taxon>Bivalvia</taxon>
        <taxon>Autobranchia</taxon>
        <taxon>Heteroconchia</taxon>
        <taxon>Euheterodonta</taxon>
        <taxon>Imparidentia</taxon>
        <taxon>Neoheterodontei</taxon>
        <taxon>Myida</taxon>
        <taxon>Myoidea</taxon>
        <taxon>Myidae</taxon>
        <taxon>Mya</taxon>
    </lineage>
</organism>
<dbReference type="SUPFAM" id="SSF63737">
    <property type="entry name" value="Leukotriene A4 hydrolase N-terminal domain"/>
    <property type="match status" value="1"/>
</dbReference>
<name>A0ABY7FUT7_MYAAR</name>
<evidence type="ECO:0000256" key="9">
    <source>
        <dbReference type="ARBA" id="ARBA00023049"/>
    </source>
</evidence>
<dbReference type="InterPro" id="IPR014782">
    <property type="entry name" value="Peptidase_M1_dom"/>
</dbReference>
<evidence type="ECO:0000256" key="1">
    <source>
        <dbReference type="ARBA" id="ARBA00001947"/>
    </source>
</evidence>
<dbReference type="PANTHER" id="PTHR45726:SF3">
    <property type="entry name" value="LEUKOTRIENE A-4 HYDROLASE"/>
    <property type="match status" value="1"/>
</dbReference>
<sequence length="536" mass="62093">MVELQIQTPGSCTDNSDTKWLYNQYRHQVVEQPIQTPNGCTTNTDTRWLNCIYGHQEAVQTIQRPDGRESAVSVMSALSSRDPSSFSNPDEIRMEHIHLNLTINFDKHTLSGHAQLTFVREKPEAEYIILDTRELTITSVRDVGSNEDLEYELAEHVVTFGSKLTVKLNDKEPEEIGPRSKIWAEREILDRAAYEFAETEDMLQVAEELLGPYVWGRYDMIVLPPSFPYGGMENPCRTFVTPTLLAGDRSLADVIAHEIAHSWTGNLVTCKTWAHFWLNESYTEFSERKIVSDLKGGEKFRQFLALRGWKILCETVDELGEDSEFTKLVPNMDGVDPDESFSSIPYEKGHALLFYLEQLLGGPDVFEPYVRAYIDEFKYKSITTQDWKDFLFNYFKKEVAEGKLDGVDWEGWLYKKGVPPQKPNYDTTMMEECDPISHKKLVRMGDVYKFKRTGNSEIKFRWLKLCIQARYEPAISEALKFVTDQGRMKFVQPIYTDLYDWEVSRQRAIDNFLAHRQEMHNITVIKLERDLGLEEN</sequence>
<dbReference type="Gene3D" id="1.10.390.10">
    <property type="entry name" value="Neutral Protease Domain 2"/>
    <property type="match status" value="1"/>
</dbReference>
<dbReference type="Pfam" id="PF01433">
    <property type="entry name" value="Peptidase_M1"/>
    <property type="match status" value="1"/>
</dbReference>
<evidence type="ECO:0000313" key="11">
    <source>
        <dbReference type="EMBL" id="WAR25725.1"/>
    </source>
</evidence>
<evidence type="ECO:0000256" key="2">
    <source>
        <dbReference type="ARBA" id="ARBA00004496"/>
    </source>
</evidence>
<protein>
    <submittedName>
        <fullName evidence="11">LKHA4-like protein</fullName>
    </submittedName>
</protein>
<dbReference type="InterPro" id="IPR027268">
    <property type="entry name" value="Peptidase_M4/M1_CTD_sf"/>
</dbReference>
<accession>A0ABY7FUT7</accession>
<dbReference type="InterPro" id="IPR016024">
    <property type="entry name" value="ARM-type_fold"/>
</dbReference>
<evidence type="ECO:0000259" key="10">
    <source>
        <dbReference type="SMART" id="SM01263"/>
    </source>
</evidence>
<dbReference type="InterPro" id="IPR042097">
    <property type="entry name" value="Aminopeptidase_N-like_N_sf"/>
</dbReference>
<evidence type="ECO:0000256" key="3">
    <source>
        <dbReference type="ARBA" id="ARBA00010136"/>
    </source>
</evidence>
<reference evidence="11" key="1">
    <citation type="submission" date="2022-11" db="EMBL/GenBank/DDBJ databases">
        <title>Centuries of genome instability and evolution in soft-shell clam transmissible cancer (bioRxiv).</title>
        <authorList>
            <person name="Hart S.F.M."/>
            <person name="Yonemitsu M.A."/>
            <person name="Giersch R.M."/>
            <person name="Beal B.F."/>
            <person name="Arriagada G."/>
            <person name="Davis B.W."/>
            <person name="Ostrander E.A."/>
            <person name="Goff S.P."/>
            <person name="Metzger M.J."/>
        </authorList>
    </citation>
    <scope>NUCLEOTIDE SEQUENCE</scope>
    <source>
        <strain evidence="11">MELC-2E11</strain>
        <tissue evidence="11">Siphon/mantle</tissue>
    </source>
</reference>
<evidence type="ECO:0000256" key="6">
    <source>
        <dbReference type="ARBA" id="ARBA00022723"/>
    </source>
</evidence>
<evidence type="ECO:0000256" key="7">
    <source>
        <dbReference type="ARBA" id="ARBA00022801"/>
    </source>
</evidence>
<dbReference type="EMBL" id="CP111025">
    <property type="protein sequence ID" value="WAR25725.1"/>
    <property type="molecule type" value="Genomic_DNA"/>
</dbReference>
<keyword evidence="6" id="KW-0479">Metal-binding</keyword>
<dbReference type="CDD" id="cd09599">
    <property type="entry name" value="M1_LTA4H"/>
    <property type="match status" value="1"/>
</dbReference>
<dbReference type="PANTHER" id="PTHR45726">
    <property type="entry name" value="LEUKOTRIENE A-4 HYDROLASE"/>
    <property type="match status" value="1"/>
</dbReference>
<keyword evidence="5" id="KW-0645">Protease</keyword>
<dbReference type="SUPFAM" id="SSF48371">
    <property type="entry name" value="ARM repeat"/>
    <property type="match status" value="1"/>
</dbReference>
<proteinExistence type="inferred from homology"/>
<dbReference type="InterPro" id="IPR001930">
    <property type="entry name" value="Peptidase_M1"/>
</dbReference>
<dbReference type="SMART" id="SM01263">
    <property type="entry name" value="Leuk-A4-hydro_C"/>
    <property type="match status" value="1"/>
</dbReference>